<proteinExistence type="predicted"/>
<evidence type="ECO:0000313" key="1">
    <source>
        <dbReference type="EMBL" id="STQ12004.1"/>
    </source>
</evidence>
<name>A0A377M0R1_ENTCL</name>
<accession>A0A377M0R1</accession>
<sequence>MCCKKPPSAQADWTGARGRMAAGSLQLENALRARAVYKNEYTLSKRSINDLLSVEQDVWQATSAKIMAEYDGWSAAINYASAVDNLMTLIGVEKNAAAKLPDLS</sequence>
<gene>
    <name evidence="1" type="ORF">NCTC10005_04786</name>
</gene>
<dbReference type="Gene3D" id="1.20.1600.10">
    <property type="entry name" value="Outer membrane efflux proteins (OEP)"/>
    <property type="match status" value="1"/>
</dbReference>
<reference evidence="1 2" key="1">
    <citation type="submission" date="2018-06" db="EMBL/GenBank/DDBJ databases">
        <authorList>
            <consortium name="Pathogen Informatics"/>
            <person name="Doyle S."/>
        </authorList>
    </citation>
    <scope>NUCLEOTIDE SEQUENCE [LARGE SCALE GENOMIC DNA]</scope>
    <source>
        <strain evidence="1 2">NCTC10005</strain>
    </source>
</reference>
<evidence type="ECO:0000313" key="2">
    <source>
        <dbReference type="Proteomes" id="UP000255106"/>
    </source>
</evidence>
<dbReference type="AlphaFoldDB" id="A0A377M0R1"/>
<dbReference type="SUPFAM" id="SSF56954">
    <property type="entry name" value="Outer membrane efflux proteins (OEP)"/>
    <property type="match status" value="1"/>
</dbReference>
<organism evidence="1 2">
    <name type="scientific">Enterobacter cloacae</name>
    <dbReference type="NCBI Taxonomy" id="550"/>
    <lineage>
        <taxon>Bacteria</taxon>
        <taxon>Pseudomonadati</taxon>
        <taxon>Pseudomonadota</taxon>
        <taxon>Gammaproteobacteria</taxon>
        <taxon>Enterobacterales</taxon>
        <taxon>Enterobacteriaceae</taxon>
        <taxon>Enterobacter</taxon>
        <taxon>Enterobacter cloacae complex</taxon>
    </lineage>
</organism>
<protein>
    <submittedName>
        <fullName evidence="1">Outer membrane transport protein, type I secretion</fullName>
    </submittedName>
</protein>
<dbReference type="Proteomes" id="UP000255106">
    <property type="component" value="Unassembled WGS sequence"/>
</dbReference>
<dbReference type="EMBL" id="UGJB01000004">
    <property type="protein sequence ID" value="STQ12004.1"/>
    <property type="molecule type" value="Genomic_DNA"/>
</dbReference>